<feature type="coiled-coil region" evidence="1">
    <location>
        <begin position="33"/>
        <end position="60"/>
    </location>
</feature>
<name>A0A3N0D017_SINP1</name>
<organism evidence="2 3">
    <name type="scientific">Sinomicrobium pectinilyticum</name>
    <dbReference type="NCBI Taxonomy" id="1084421"/>
    <lineage>
        <taxon>Bacteria</taxon>
        <taxon>Pseudomonadati</taxon>
        <taxon>Bacteroidota</taxon>
        <taxon>Flavobacteriia</taxon>
        <taxon>Flavobacteriales</taxon>
        <taxon>Flavobacteriaceae</taxon>
        <taxon>Sinomicrobium</taxon>
    </lineage>
</organism>
<protein>
    <submittedName>
        <fullName evidence="2">Uncharacterized protein</fullName>
    </submittedName>
</protein>
<keyword evidence="1" id="KW-0175">Coiled coil</keyword>
<evidence type="ECO:0000313" key="2">
    <source>
        <dbReference type="EMBL" id="RNL68603.1"/>
    </source>
</evidence>
<keyword evidence="3" id="KW-1185">Reference proteome</keyword>
<dbReference type="EMBL" id="RJTM01000201">
    <property type="protein sequence ID" value="RNL68603.1"/>
    <property type="molecule type" value="Genomic_DNA"/>
</dbReference>
<feature type="non-terminal residue" evidence="2">
    <location>
        <position position="1"/>
    </location>
</feature>
<sequence>LGEMDAKLLQKIEELTLYTIQQEKQLHDQEKLIITQQKQIEGILEENQQLRKEIDELKKP</sequence>
<evidence type="ECO:0000313" key="3">
    <source>
        <dbReference type="Proteomes" id="UP000267469"/>
    </source>
</evidence>
<comment type="caution">
    <text evidence="2">The sequence shown here is derived from an EMBL/GenBank/DDBJ whole genome shotgun (WGS) entry which is preliminary data.</text>
</comment>
<gene>
    <name evidence="2" type="ORF">ED312_23165</name>
</gene>
<dbReference type="AlphaFoldDB" id="A0A3N0D017"/>
<accession>A0A3N0D017</accession>
<reference evidence="2 3" key="1">
    <citation type="submission" date="2018-10" db="EMBL/GenBank/DDBJ databases">
        <title>Sinomicrobium pectinilyticum sp. nov., a pectinase-producing bacterium isolated from alkaline and saline soil, and emended description of the genus Sinomicrobium.</title>
        <authorList>
            <person name="Cheng B."/>
            <person name="Li C."/>
            <person name="Lai Q."/>
            <person name="Du M."/>
            <person name="Shao Z."/>
            <person name="Xu P."/>
            <person name="Yang C."/>
        </authorList>
    </citation>
    <scope>NUCLEOTIDE SEQUENCE [LARGE SCALE GENOMIC DNA]</scope>
    <source>
        <strain evidence="2 3">5DNS001</strain>
    </source>
</reference>
<evidence type="ECO:0000256" key="1">
    <source>
        <dbReference type="SAM" id="Coils"/>
    </source>
</evidence>
<proteinExistence type="predicted"/>
<dbReference type="Proteomes" id="UP000267469">
    <property type="component" value="Unassembled WGS sequence"/>
</dbReference>